<dbReference type="InterPro" id="IPR016181">
    <property type="entry name" value="Acyl_CoA_acyltransferase"/>
</dbReference>
<dbReference type="InterPro" id="IPR000182">
    <property type="entry name" value="GNAT_dom"/>
</dbReference>
<dbReference type="SUPFAM" id="SSF55729">
    <property type="entry name" value="Acyl-CoA N-acyltransferases (Nat)"/>
    <property type="match status" value="1"/>
</dbReference>
<dbReference type="Pfam" id="PF00583">
    <property type="entry name" value="Acetyltransf_1"/>
    <property type="match status" value="1"/>
</dbReference>
<dbReference type="CDD" id="cd04301">
    <property type="entry name" value="NAT_SF"/>
    <property type="match status" value="1"/>
</dbReference>
<dbReference type="AlphaFoldDB" id="A0A809RAE6"/>
<evidence type="ECO:0000259" key="3">
    <source>
        <dbReference type="PROSITE" id="PS51186"/>
    </source>
</evidence>
<evidence type="ECO:0000256" key="1">
    <source>
        <dbReference type="ARBA" id="ARBA00022679"/>
    </source>
</evidence>
<dbReference type="Gene3D" id="3.40.630.30">
    <property type="match status" value="1"/>
</dbReference>
<dbReference type="KEGG" id="npy:NPRO_20450"/>
<dbReference type="PANTHER" id="PTHR43877:SF2">
    <property type="entry name" value="AMINOALKYLPHOSPHONATE N-ACETYLTRANSFERASE-RELATED"/>
    <property type="match status" value="1"/>
</dbReference>
<reference evidence="4" key="1">
    <citation type="journal article" name="DNA Res.">
        <title>The physiological potential of anammox bacteria as revealed by their core genome structure.</title>
        <authorList>
            <person name="Okubo T."/>
            <person name="Toyoda A."/>
            <person name="Fukuhara K."/>
            <person name="Uchiyama I."/>
            <person name="Harigaya Y."/>
            <person name="Kuroiwa M."/>
            <person name="Suzuki T."/>
            <person name="Murakami Y."/>
            <person name="Suwa Y."/>
            <person name="Takami H."/>
        </authorList>
    </citation>
    <scope>NUCLEOTIDE SEQUENCE</scope>
    <source>
        <strain evidence="4">317325-2</strain>
    </source>
</reference>
<dbReference type="GO" id="GO:0016747">
    <property type="term" value="F:acyltransferase activity, transferring groups other than amino-acyl groups"/>
    <property type="evidence" value="ECO:0007669"/>
    <property type="project" value="InterPro"/>
</dbReference>
<sequence length="187" mass="20847">MEFPIRRAELADIPEIVRVVRTVYDEYGFTWDEQEYHADLYDIEGHYDRLGHSFFVVGSGAIPSERLLGVVALKRFAAVPGSRGESTLLEGIVRLAGADCSLDRLYVDPAARRQGLGSALTEHVICIARSEGKSAMEIWSDKRFVEAHRLYQRLGAFVVADRICSDPDNSPEWGLLLPLDAPEAPTQ</sequence>
<feature type="domain" description="N-acetyltransferase" evidence="3">
    <location>
        <begin position="3"/>
        <end position="182"/>
    </location>
</feature>
<dbReference type="InterPro" id="IPR050832">
    <property type="entry name" value="Bact_Acetyltransf"/>
</dbReference>
<evidence type="ECO:0000313" key="5">
    <source>
        <dbReference type="Proteomes" id="UP000662873"/>
    </source>
</evidence>
<dbReference type="Proteomes" id="UP000662873">
    <property type="component" value="Chromosome"/>
</dbReference>
<name>A0A809RAE6_9BACT</name>
<accession>A0A809RAE6</accession>
<dbReference type="EMBL" id="AP021858">
    <property type="protein sequence ID" value="BBO24450.1"/>
    <property type="molecule type" value="Genomic_DNA"/>
</dbReference>
<dbReference type="PROSITE" id="PS51186">
    <property type="entry name" value="GNAT"/>
    <property type="match status" value="1"/>
</dbReference>
<keyword evidence="1 4" id="KW-0808">Transferase</keyword>
<dbReference type="PANTHER" id="PTHR43877">
    <property type="entry name" value="AMINOALKYLPHOSPHONATE N-ACETYLTRANSFERASE-RELATED-RELATED"/>
    <property type="match status" value="1"/>
</dbReference>
<gene>
    <name evidence="4" type="ORF">NPRO_20450</name>
</gene>
<keyword evidence="2" id="KW-0012">Acyltransferase</keyword>
<protein>
    <submittedName>
        <fullName evidence="4">Acetyltransferase</fullName>
    </submittedName>
</protein>
<evidence type="ECO:0000256" key="2">
    <source>
        <dbReference type="ARBA" id="ARBA00023315"/>
    </source>
</evidence>
<evidence type="ECO:0000313" key="4">
    <source>
        <dbReference type="EMBL" id="BBO24450.1"/>
    </source>
</evidence>
<organism evidence="4 5">
    <name type="scientific">Candidatus Nitrosymbiomonas proteolyticus</name>
    <dbReference type="NCBI Taxonomy" id="2608984"/>
    <lineage>
        <taxon>Bacteria</taxon>
        <taxon>Bacillati</taxon>
        <taxon>Armatimonadota</taxon>
        <taxon>Armatimonadota incertae sedis</taxon>
        <taxon>Candidatus Nitrosymbiomonas</taxon>
    </lineage>
</organism>
<proteinExistence type="predicted"/>